<dbReference type="Pfam" id="PF17800">
    <property type="entry name" value="NPL"/>
    <property type="match status" value="1"/>
</dbReference>
<dbReference type="InterPro" id="IPR036824">
    <property type="entry name" value="Nucleoplasmin_core_dom_sf"/>
</dbReference>
<accession>A0AAW0XLD9</accession>
<feature type="compositionally biased region" description="Basic and acidic residues" evidence="1">
    <location>
        <begin position="160"/>
        <end position="169"/>
    </location>
</feature>
<reference evidence="3 4" key="1">
    <citation type="journal article" date="2024" name="BMC Genomics">
        <title>Genome assembly of redclaw crayfish (Cherax quadricarinatus) provides insights into its immune adaptation and hypoxia tolerance.</title>
        <authorList>
            <person name="Liu Z."/>
            <person name="Zheng J."/>
            <person name="Li H."/>
            <person name="Fang K."/>
            <person name="Wang S."/>
            <person name="He J."/>
            <person name="Zhou D."/>
            <person name="Weng S."/>
            <person name="Chi M."/>
            <person name="Gu Z."/>
            <person name="He J."/>
            <person name="Li F."/>
            <person name="Wang M."/>
        </authorList>
    </citation>
    <scope>NUCLEOTIDE SEQUENCE [LARGE SCALE GENOMIC DNA]</scope>
    <source>
        <strain evidence="3">ZL_2023a</strain>
    </source>
</reference>
<feature type="non-terminal residue" evidence="3">
    <location>
        <position position="169"/>
    </location>
</feature>
<evidence type="ECO:0000313" key="4">
    <source>
        <dbReference type="Proteomes" id="UP001445076"/>
    </source>
</evidence>
<feature type="region of interest" description="Disordered" evidence="1">
    <location>
        <begin position="99"/>
        <end position="169"/>
    </location>
</feature>
<feature type="domain" description="Nucleoplasmin-like" evidence="2">
    <location>
        <begin position="2"/>
        <end position="95"/>
    </location>
</feature>
<dbReference type="Proteomes" id="UP001445076">
    <property type="component" value="Unassembled WGS sequence"/>
</dbReference>
<sequence length="169" mass="18600">MFWGLTLEPFKRYTKTVDNPFHISAAVLDTSTCDDEIVRVIVEVDDNETETIIANLSRKHGVLQSQLDLQFESGSHVAFYTQGGNSSVHLSGYIVFDIDEDMEEDDEEENESSDEETPALTVAGSAKRKIDDAGASTSKKAKVIAGASPKNSMRKLSQKIGDKLARIED</sequence>
<keyword evidence="4" id="KW-1185">Reference proteome</keyword>
<evidence type="ECO:0000313" key="3">
    <source>
        <dbReference type="EMBL" id="KAK8740566.1"/>
    </source>
</evidence>
<evidence type="ECO:0000256" key="1">
    <source>
        <dbReference type="SAM" id="MobiDB-lite"/>
    </source>
</evidence>
<dbReference type="InterPro" id="IPR041232">
    <property type="entry name" value="NPL"/>
</dbReference>
<name>A0AAW0XLD9_CHEQU</name>
<protein>
    <recommendedName>
        <fullName evidence="2">Nucleoplasmin-like domain-containing protein</fullName>
    </recommendedName>
</protein>
<dbReference type="EMBL" id="JARKIK010000033">
    <property type="protein sequence ID" value="KAK8740566.1"/>
    <property type="molecule type" value="Genomic_DNA"/>
</dbReference>
<comment type="caution">
    <text evidence="3">The sequence shown here is derived from an EMBL/GenBank/DDBJ whole genome shotgun (WGS) entry which is preliminary data.</text>
</comment>
<dbReference type="SUPFAM" id="SSF69203">
    <property type="entry name" value="Nucleoplasmin-like core domain"/>
    <property type="match status" value="1"/>
</dbReference>
<dbReference type="Gene3D" id="2.60.120.340">
    <property type="entry name" value="Nucleoplasmin core domain"/>
    <property type="match status" value="1"/>
</dbReference>
<organism evidence="3 4">
    <name type="scientific">Cherax quadricarinatus</name>
    <name type="common">Australian red claw crayfish</name>
    <dbReference type="NCBI Taxonomy" id="27406"/>
    <lineage>
        <taxon>Eukaryota</taxon>
        <taxon>Metazoa</taxon>
        <taxon>Ecdysozoa</taxon>
        <taxon>Arthropoda</taxon>
        <taxon>Crustacea</taxon>
        <taxon>Multicrustacea</taxon>
        <taxon>Malacostraca</taxon>
        <taxon>Eumalacostraca</taxon>
        <taxon>Eucarida</taxon>
        <taxon>Decapoda</taxon>
        <taxon>Pleocyemata</taxon>
        <taxon>Astacidea</taxon>
        <taxon>Parastacoidea</taxon>
        <taxon>Parastacidae</taxon>
        <taxon>Cherax</taxon>
    </lineage>
</organism>
<dbReference type="AlphaFoldDB" id="A0AAW0XLD9"/>
<gene>
    <name evidence="3" type="ORF">OTU49_002970</name>
</gene>
<feature type="compositionally biased region" description="Acidic residues" evidence="1">
    <location>
        <begin position="99"/>
        <end position="117"/>
    </location>
</feature>
<evidence type="ECO:0000259" key="2">
    <source>
        <dbReference type="Pfam" id="PF17800"/>
    </source>
</evidence>
<proteinExistence type="predicted"/>